<reference evidence="9" key="1">
    <citation type="journal article" date="2023" name="G3 (Bethesda)">
        <title>Whole genome assemblies of Zophobas morio and Tenebrio molitor.</title>
        <authorList>
            <person name="Kaur S."/>
            <person name="Stinson S.A."/>
            <person name="diCenzo G.C."/>
        </authorList>
    </citation>
    <scope>NUCLEOTIDE SEQUENCE</scope>
    <source>
        <strain evidence="9">QUZm001</strain>
    </source>
</reference>
<evidence type="ECO:0000259" key="6">
    <source>
        <dbReference type="PROSITE" id="PS50089"/>
    </source>
</evidence>
<feature type="compositionally biased region" description="Polar residues" evidence="5">
    <location>
        <begin position="291"/>
        <end position="305"/>
    </location>
</feature>
<dbReference type="InterPro" id="IPR014891">
    <property type="entry name" value="DWNN_domain"/>
</dbReference>
<dbReference type="AlphaFoldDB" id="A0AA38LYX5"/>
<dbReference type="CDD" id="cd16620">
    <property type="entry name" value="vRING-HC-C4C4_RBBP6"/>
    <property type="match status" value="1"/>
</dbReference>
<evidence type="ECO:0000259" key="7">
    <source>
        <dbReference type="PROSITE" id="PS50158"/>
    </source>
</evidence>
<feature type="domain" description="CCHC-type" evidence="7">
    <location>
        <begin position="83"/>
        <end position="98"/>
    </location>
</feature>
<evidence type="ECO:0000256" key="1">
    <source>
        <dbReference type="ARBA" id="ARBA00022723"/>
    </source>
</evidence>
<proteinExistence type="predicted"/>
<name>A0AA38LYX5_9CUCU</name>
<evidence type="ECO:0000256" key="5">
    <source>
        <dbReference type="SAM" id="MobiDB-lite"/>
    </source>
</evidence>
<dbReference type="Gene3D" id="3.30.40.10">
    <property type="entry name" value="Zinc/RING finger domain, C3HC4 (zinc finger)"/>
    <property type="match status" value="1"/>
</dbReference>
<keyword evidence="1" id="KW-0479">Metal-binding</keyword>
<dbReference type="InterPro" id="IPR003613">
    <property type="entry name" value="Ubox_domain"/>
</dbReference>
<feature type="region of interest" description="Disordered" evidence="5">
    <location>
        <begin position="278"/>
        <end position="328"/>
    </location>
</feature>
<dbReference type="InterPro" id="IPR013083">
    <property type="entry name" value="Znf_RING/FYVE/PHD"/>
</dbReference>
<dbReference type="Gene3D" id="3.10.20.90">
    <property type="entry name" value="Phosphatidylinositol 3-kinase Catalytic Subunit, Chain A, domain 1"/>
    <property type="match status" value="1"/>
</dbReference>
<evidence type="ECO:0000313" key="10">
    <source>
        <dbReference type="Proteomes" id="UP001168821"/>
    </source>
</evidence>
<sequence>MSSVFYKFSAHKTFSTITFDGVGVTLKELKQKIAEANRLTGDGSLDLLIFNAQTGEVKTFIFYLKFIRGGRTVPKKVPLHYICHRCYQPGHFIVDCPNTEQVKKPTGIPKVFLKKVEEGEHVKGAMLMPDGTYAVSTANRFFVYSLICFKNKPKNGTIAKVLLPCPGLFPPYTAPIYFASGRYEWERQSTVLGSVGGEAPVPTELQCPLCNQLLTDAVDTPCCGKFFCDSCIREHLLENDFTCPSCHRERVSPVKLAPNEAVRLRVLEFRAHSALCGTDAENPDKQEEFRNSASELSSGKISTGESQERRENKRGIDKKTNRRDSFPPAAVSHNALLSEHRDFQPSLLLFNSTNSSNFVINSLEETDKTCLKKRNNSDRRRSGGEEIDRNCIYQNNDILRYKQSPNLKRDWPLAGPTINSPYENNTFDSSLCNLEKMKTSKRDLKEVCTFESGKNIAQEREAIHRVATNSRSLSSRRKAPNRTQKCSLREPGKRKSNKERLQSEGRKVDNSESRRAEKIVS</sequence>
<evidence type="ECO:0000256" key="3">
    <source>
        <dbReference type="ARBA" id="ARBA00022833"/>
    </source>
</evidence>
<dbReference type="SMART" id="SM01180">
    <property type="entry name" value="DWNN"/>
    <property type="match status" value="1"/>
</dbReference>
<feature type="domain" description="RING-type" evidence="6">
    <location>
        <begin position="207"/>
        <end position="247"/>
    </location>
</feature>
<gene>
    <name evidence="9" type="ORF">Zmor_012299</name>
</gene>
<feature type="non-terminal residue" evidence="9">
    <location>
        <position position="1"/>
    </location>
</feature>
<feature type="compositionally biased region" description="Basic and acidic residues" evidence="5">
    <location>
        <begin position="487"/>
        <end position="521"/>
    </location>
</feature>
<dbReference type="InterPro" id="IPR025829">
    <property type="entry name" value="Zn_knuckle_CX2CX3GHX4C"/>
</dbReference>
<dbReference type="Pfam" id="PF08783">
    <property type="entry name" value="DWNN"/>
    <property type="match status" value="1"/>
</dbReference>
<dbReference type="PROSITE" id="PS50089">
    <property type="entry name" value="ZF_RING_2"/>
    <property type="match status" value="1"/>
</dbReference>
<dbReference type="SUPFAM" id="SSF57756">
    <property type="entry name" value="Retrovirus zinc finger-like domains"/>
    <property type="match status" value="1"/>
</dbReference>
<comment type="caution">
    <text evidence="9">The sequence shown here is derived from an EMBL/GenBank/DDBJ whole genome shotgun (WGS) entry which is preliminary data.</text>
</comment>
<protein>
    <recommendedName>
        <fullName evidence="11">E3 ubiquitin-protein ligase RBBP6</fullName>
    </recommendedName>
</protein>
<evidence type="ECO:0000256" key="2">
    <source>
        <dbReference type="ARBA" id="ARBA00022771"/>
    </source>
</evidence>
<dbReference type="GO" id="GO:0016567">
    <property type="term" value="P:protein ubiquitination"/>
    <property type="evidence" value="ECO:0007669"/>
    <property type="project" value="InterPro"/>
</dbReference>
<dbReference type="Gene3D" id="4.10.60.10">
    <property type="entry name" value="Zinc finger, CCHC-type"/>
    <property type="match status" value="1"/>
</dbReference>
<dbReference type="InterPro" id="IPR036875">
    <property type="entry name" value="Znf_CCHC_sf"/>
</dbReference>
<dbReference type="PROSITE" id="PS51282">
    <property type="entry name" value="DWNN"/>
    <property type="match status" value="1"/>
</dbReference>
<dbReference type="GO" id="GO:0003676">
    <property type="term" value="F:nucleic acid binding"/>
    <property type="evidence" value="ECO:0007669"/>
    <property type="project" value="InterPro"/>
</dbReference>
<keyword evidence="10" id="KW-1185">Reference proteome</keyword>
<dbReference type="GO" id="GO:0004842">
    <property type="term" value="F:ubiquitin-protein transferase activity"/>
    <property type="evidence" value="ECO:0007669"/>
    <property type="project" value="InterPro"/>
</dbReference>
<evidence type="ECO:0000256" key="4">
    <source>
        <dbReference type="PROSITE-ProRule" id="PRU00047"/>
    </source>
</evidence>
<dbReference type="EMBL" id="JALNTZ010003895">
    <property type="protein sequence ID" value="KAJ3615780.1"/>
    <property type="molecule type" value="Genomic_DNA"/>
</dbReference>
<dbReference type="PROSITE" id="PS50158">
    <property type="entry name" value="ZF_CCHC"/>
    <property type="match status" value="1"/>
</dbReference>
<feature type="region of interest" description="Disordered" evidence="5">
    <location>
        <begin position="467"/>
        <end position="521"/>
    </location>
</feature>
<evidence type="ECO:0000259" key="8">
    <source>
        <dbReference type="PROSITE" id="PS51282"/>
    </source>
</evidence>
<keyword evidence="2 4" id="KW-0863">Zinc-finger</keyword>
<dbReference type="Pfam" id="PF13696">
    <property type="entry name" value="zf-CCHC_2"/>
    <property type="match status" value="1"/>
</dbReference>
<dbReference type="SUPFAM" id="SSF57850">
    <property type="entry name" value="RING/U-box"/>
    <property type="match status" value="1"/>
</dbReference>
<dbReference type="Pfam" id="PF04564">
    <property type="entry name" value="U-box"/>
    <property type="match status" value="1"/>
</dbReference>
<dbReference type="GO" id="GO:0008270">
    <property type="term" value="F:zinc ion binding"/>
    <property type="evidence" value="ECO:0007669"/>
    <property type="project" value="UniProtKB-KW"/>
</dbReference>
<dbReference type="Proteomes" id="UP001168821">
    <property type="component" value="Unassembled WGS sequence"/>
</dbReference>
<accession>A0AA38LYX5</accession>
<feature type="domain" description="DWNN" evidence="8">
    <location>
        <begin position="4"/>
        <end position="78"/>
    </location>
</feature>
<feature type="compositionally biased region" description="Basic and acidic residues" evidence="5">
    <location>
        <begin position="306"/>
        <end position="325"/>
    </location>
</feature>
<evidence type="ECO:0000313" key="9">
    <source>
        <dbReference type="EMBL" id="KAJ3615780.1"/>
    </source>
</evidence>
<dbReference type="InterPro" id="IPR001878">
    <property type="entry name" value="Znf_CCHC"/>
</dbReference>
<dbReference type="InterPro" id="IPR001841">
    <property type="entry name" value="Znf_RING"/>
</dbReference>
<keyword evidence="3" id="KW-0862">Zinc</keyword>
<evidence type="ECO:0008006" key="11">
    <source>
        <dbReference type="Google" id="ProtNLM"/>
    </source>
</evidence>
<organism evidence="9 10">
    <name type="scientific">Zophobas morio</name>
    <dbReference type="NCBI Taxonomy" id="2755281"/>
    <lineage>
        <taxon>Eukaryota</taxon>
        <taxon>Metazoa</taxon>
        <taxon>Ecdysozoa</taxon>
        <taxon>Arthropoda</taxon>
        <taxon>Hexapoda</taxon>
        <taxon>Insecta</taxon>
        <taxon>Pterygota</taxon>
        <taxon>Neoptera</taxon>
        <taxon>Endopterygota</taxon>
        <taxon>Coleoptera</taxon>
        <taxon>Polyphaga</taxon>
        <taxon>Cucujiformia</taxon>
        <taxon>Tenebrionidae</taxon>
        <taxon>Zophobas</taxon>
    </lineage>
</organism>